<dbReference type="AlphaFoldDB" id="A0A1G9YDY1"/>
<feature type="domain" description="DUF1659" evidence="1">
    <location>
        <begin position="4"/>
        <end position="72"/>
    </location>
</feature>
<evidence type="ECO:0000313" key="2">
    <source>
        <dbReference type="EMBL" id="SDN07217.1"/>
    </source>
</evidence>
<protein>
    <recommendedName>
        <fullName evidence="1">DUF1659 domain-containing protein</fullName>
    </recommendedName>
</protein>
<proteinExistence type="predicted"/>
<dbReference type="Proteomes" id="UP000199334">
    <property type="component" value="Unassembled WGS sequence"/>
</dbReference>
<evidence type="ECO:0000313" key="3">
    <source>
        <dbReference type="Proteomes" id="UP000199334"/>
    </source>
</evidence>
<gene>
    <name evidence="2" type="ORF">SAMN05216498_1355</name>
</gene>
<dbReference type="EMBL" id="FNIG01000002">
    <property type="protein sequence ID" value="SDN07217.1"/>
    <property type="molecule type" value="Genomic_DNA"/>
</dbReference>
<organism evidence="2 3">
    <name type="scientific">Tenuibacillus multivorans</name>
    <dbReference type="NCBI Taxonomy" id="237069"/>
    <lineage>
        <taxon>Bacteria</taxon>
        <taxon>Bacillati</taxon>
        <taxon>Bacillota</taxon>
        <taxon>Bacilli</taxon>
        <taxon>Bacillales</taxon>
        <taxon>Bacillaceae</taxon>
        <taxon>Tenuibacillus</taxon>
    </lineage>
</organism>
<dbReference type="STRING" id="237069.SAMN05216498_1355"/>
<accession>A0A1G9YDY1</accession>
<evidence type="ECO:0000259" key="1">
    <source>
        <dbReference type="Pfam" id="PF07872"/>
    </source>
</evidence>
<reference evidence="2 3" key="1">
    <citation type="submission" date="2016-10" db="EMBL/GenBank/DDBJ databases">
        <authorList>
            <person name="de Groot N.N."/>
        </authorList>
    </citation>
    <scope>NUCLEOTIDE SEQUENCE [LARGE SCALE GENOMIC DNA]</scope>
    <source>
        <strain evidence="2 3">CGMCC 1.3442</strain>
    </source>
</reference>
<keyword evidence="3" id="KW-1185">Reference proteome</keyword>
<dbReference type="Pfam" id="PF07872">
    <property type="entry name" value="DUF1659"/>
    <property type="match status" value="1"/>
</dbReference>
<dbReference type="OrthoDB" id="48766at2"/>
<sequence length="73" mass="8139">MAMQIITDSRLQLVFEAGQDEDGEIITKKKSFNRVKTDATADQLYSVSQSLASLQAYPLLNVVRNDSFEVNEG</sequence>
<dbReference type="RefSeq" id="WP_093855840.1">
    <property type="nucleotide sequence ID" value="NZ_BJVZ01000001.1"/>
</dbReference>
<dbReference type="InterPro" id="IPR012454">
    <property type="entry name" value="DUF1659"/>
</dbReference>
<name>A0A1G9YDY1_9BACI</name>